<comment type="caution">
    <text evidence="13">The sequence shown here is derived from an EMBL/GenBank/DDBJ whole genome shotgun (WGS) entry which is preliminary data.</text>
</comment>
<dbReference type="STRING" id="762983.HMPREF9444_01641"/>
<name>E8LLP3_SUCHY</name>
<keyword evidence="14" id="KW-1185">Reference proteome</keyword>
<dbReference type="EMBL" id="AEVO01000111">
    <property type="protein sequence ID" value="EFY06550.1"/>
    <property type="molecule type" value="Genomic_DNA"/>
</dbReference>
<evidence type="ECO:0000256" key="3">
    <source>
        <dbReference type="ARBA" id="ARBA00005893"/>
    </source>
</evidence>
<dbReference type="PANTHER" id="PTHR21485:SF3">
    <property type="entry name" value="N-ACYLNEURAMINATE CYTIDYLYLTRANSFERASE"/>
    <property type="match status" value="1"/>
</dbReference>
<evidence type="ECO:0000256" key="2">
    <source>
        <dbReference type="ARBA" id="ARBA00001946"/>
    </source>
</evidence>
<protein>
    <recommendedName>
        <fullName evidence="6 11">3-deoxy-D-manno-octulosonate 8-phosphate phosphatase KdsC</fullName>
        <ecNumber evidence="5 11">3.1.3.45</ecNumber>
    </recommendedName>
    <alternativeName>
        <fullName evidence="10 11">KDO 8-P phosphatase</fullName>
    </alternativeName>
</protein>
<dbReference type="OrthoDB" id="9805604at2"/>
<dbReference type="CDD" id="cd01630">
    <property type="entry name" value="HAD_KDO-like"/>
    <property type="match status" value="1"/>
</dbReference>
<dbReference type="RefSeq" id="WP_009143812.1">
    <property type="nucleotide sequence ID" value="NZ_GL831043.1"/>
</dbReference>
<dbReference type="AlphaFoldDB" id="E8LLP3"/>
<reference evidence="13 14" key="1">
    <citation type="submission" date="2011-01" db="EMBL/GenBank/DDBJ databases">
        <authorList>
            <person name="Weinstock G."/>
            <person name="Sodergren E."/>
            <person name="Clifton S."/>
            <person name="Fulton L."/>
            <person name="Fulton B."/>
            <person name="Courtney L."/>
            <person name="Fronick C."/>
            <person name="Harrison M."/>
            <person name="Strong C."/>
            <person name="Farmer C."/>
            <person name="Delahaunty K."/>
            <person name="Markovic C."/>
            <person name="Hall O."/>
            <person name="Minx P."/>
            <person name="Tomlinson C."/>
            <person name="Mitreva M."/>
            <person name="Hou S."/>
            <person name="Chen J."/>
            <person name="Wollam A."/>
            <person name="Pepin K.H."/>
            <person name="Johnson M."/>
            <person name="Bhonagiri V."/>
            <person name="Zhang X."/>
            <person name="Suruliraj S."/>
            <person name="Warren W."/>
            <person name="Chinwalla A."/>
            <person name="Mardis E.R."/>
            <person name="Wilson R.K."/>
        </authorList>
    </citation>
    <scope>NUCLEOTIDE SEQUENCE [LARGE SCALE GENOMIC DNA]</scope>
    <source>
        <strain evidence="14">DSM 22608 / JCM 16073 / KCTC 15190 / YIT 12066</strain>
    </source>
</reference>
<comment type="cofactor">
    <cofactor evidence="2 11 12">
        <name>Mg(2+)</name>
        <dbReference type="ChEBI" id="CHEBI:18420"/>
    </cofactor>
</comment>
<keyword evidence="11" id="KW-0448">Lipopolysaccharide biosynthesis</keyword>
<accession>E8LLP3</accession>
<dbReference type="NCBIfam" id="TIGR01670">
    <property type="entry name" value="KdsC-phosphatas"/>
    <property type="match status" value="1"/>
</dbReference>
<evidence type="ECO:0000256" key="8">
    <source>
        <dbReference type="ARBA" id="ARBA00022801"/>
    </source>
</evidence>
<evidence type="ECO:0000256" key="9">
    <source>
        <dbReference type="ARBA" id="ARBA00022842"/>
    </source>
</evidence>
<keyword evidence="9 11" id="KW-0460">Magnesium</keyword>
<evidence type="ECO:0000256" key="12">
    <source>
        <dbReference type="PIRSR" id="PIRSR006118-2"/>
    </source>
</evidence>
<dbReference type="GO" id="GO:0009103">
    <property type="term" value="P:lipopolysaccharide biosynthetic process"/>
    <property type="evidence" value="ECO:0007669"/>
    <property type="project" value="UniProtKB-UniRule"/>
</dbReference>
<dbReference type="InterPro" id="IPR036412">
    <property type="entry name" value="HAD-like_sf"/>
</dbReference>
<dbReference type="SUPFAM" id="SSF56784">
    <property type="entry name" value="HAD-like"/>
    <property type="match status" value="1"/>
</dbReference>
<dbReference type="eggNOG" id="COG1778">
    <property type="taxonomic scope" value="Bacteria"/>
</dbReference>
<dbReference type="PANTHER" id="PTHR21485">
    <property type="entry name" value="HAD SUPERFAMILY MEMBERS CMAS AND KDSC"/>
    <property type="match status" value="1"/>
</dbReference>
<dbReference type="HOGENOM" id="CLU_106694_0_1_6"/>
<proteinExistence type="inferred from homology"/>
<dbReference type="FunFam" id="3.40.50.1000:FF:000029">
    <property type="entry name" value="3-deoxy-D-manno-octulosonate 8-phosphate phosphatase KdsC"/>
    <property type="match status" value="1"/>
</dbReference>
<keyword evidence="7 11" id="KW-0479">Metal-binding</keyword>
<sequence>MMEKIDTCYGPIDAAIFEKLKNIELIIFDVDGTLTDAGVYLDAKDGEYKKFNTKDGLGIMNLLKSGLKAAVITGRTSPLTVRRMKEVHIDYILQGQLDKGPALDKLCNDFNLTPDKIAVIGDDLNDLPLFQRVGFSACPKDAHSYIQKIASIVLHRDGGHGAGRELCDLLMMAHGLLNTDGGPK</sequence>
<dbReference type="GO" id="GO:0019143">
    <property type="term" value="F:3-deoxy-manno-octulosonate-8-phosphatase activity"/>
    <property type="evidence" value="ECO:0007669"/>
    <property type="project" value="UniProtKB-UniRule"/>
</dbReference>
<dbReference type="SFLD" id="SFLDG01136">
    <property type="entry name" value="C1.6:_Phosphoserine_Phosphatas"/>
    <property type="match status" value="1"/>
</dbReference>
<dbReference type="PIRSF" id="PIRSF006118">
    <property type="entry name" value="KDO8-P_Ptase"/>
    <property type="match status" value="1"/>
</dbReference>
<feature type="binding site" evidence="12">
    <location>
        <position position="122"/>
    </location>
    <ligand>
        <name>Mg(2+)</name>
        <dbReference type="ChEBI" id="CHEBI:18420"/>
    </ligand>
</feature>
<dbReference type="InterPro" id="IPR010023">
    <property type="entry name" value="KdsC_fam"/>
</dbReference>
<evidence type="ECO:0000313" key="13">
    <source>
        <dbReference type="EMBL" id="EFY06550.1"/>
    </source>
</evidence>
<dbReference type="GO" id="GO:0046872">
    <property type="term" value="F:metal ion binding"/>
    <property type="evidence" value="ECO:0007669"/>
    <property type="project" value="UniProtKB-UniRule"/>
</dbReference>
<keyword evidence="8 11" id="KW-0378">Hydrolase</keyword>
<organism evidence="13 14">
    <name type="scientific">Succinatimonas hippei (strain DSM 22608 / JCM 16073 / KCTC 15190 / YIT 12066)</name>
    <dbReference type="NCBI Taxonomy" id="762983"/>
    <lineage>
        <taxon>Bacteria</taxon>
        <taxon>Pseudomonadati</taxon>
        <taxon>Pseudomonadota</taxon>
        <taxon>Gammaproteobacteria</taxon>
        <taxon>Aeromonadales</taxon>
        <taxon>Succinivibrionaceae</taxon>
        <taxon>Succinatimonas</taxon>
    </lineage>
</organism>
<evidence type="ECO:0000256" key="11">
    <source>
        <dbReference type="PIRNR" id="PIRNR006118"/>
    </source>
</evidence>
<dbReference type="InterPro" id="IPR050793">
    <property type="entry name" value="CMP-NeuNAc_synthase"/>
</dbReference>
<evidence type="ECO:0000256" key="7">
    <source>
        <dbReference type="ARBA" id="ARBA00022723"/>
    </source>
</evidence>
<comment type="function">
    <text evidence="11">Catalyzes the hydrolysis of 3-deoxy-D-manno-octulosonate 8-phosphate (KDO 8-P) to 3-deoxy-D-manno-octulosonate (KDO) and inorganic phosphate.</text>
</comment>
<dbReference type="SFLD" id="SFLDS00003">
    <property type="entry name" value="Haloacid_Dehalogenase"/>
    <property type="match status" value="1"/>
</dbReference>
<dbReference type="EC" id="3.1.3.45" evidence="5 11"/>
<feature type="binding site" evidence="12">
    <location>
        <position position="31"/>
    </location>
    <ligand>
        <name>substrate</name>
    </ligand>
</feature>
<comment type="subunit">
    <text evidence="4 11">Homotetramer.</text>
</comment>
<dbReference type="GO" id="GO:0008781">
    <property type="term" value="F:N-acylneuraminate cytidylyltransferase activity"/>
    <property type="evidence" value="ECO:0007669"/>
    <property type="project" value="TreeGrafter"/>
</dbReference>
<dbReference type="Pfam" id="PF08282">
    <property type="entry name" value="Hydrolase_3"/>
    <property type="match status" value="1"/>
</dbReference>
<gene>
    <name evidence="13" type="ORF">HMPREF9444_01641</name>
</gene>
<evidence type="ECO:0000256" key="6">
    <source>
        <dbReference type="ARBA" id="ARBA00020092"/>
    </source>
</evidence>
<dbReference type="SFLD" id="SFLDG01138">
    <property type="entry name" value="C1.6.2:_Deoxy-d-mannose-octulo"/>
    <property type="match status" value="1"/>
</dbReference>
<comment type="catalytic activity">
    <reaction evidence="1 11">
        <text>3-deoxy-alpha-D-manno-2-octulosonate-8-phosphate + H2O = 3-deoxy-alpha-D-manno-oct-2-ulosonate + phosphate</text>
        <dbReference type="Rhea" id="RHEA:11500"/>
        <dbReference type="ChEBI" id="CHEBI:15377"/>
        <dbReference type="ChEBI" id="CHEBI:43474"/>
        <dbReference type="ChEBI" id="CHEBI:85985"/>
        <dbReference type="ChEBI" id="CHEBI:85986"/>
        <dbReference type="EC" id="3.1.3.45"/>
    </reaction>
</comment>
<dbReference type="Gene3D" id="3.40.50.1000">
    <property type="entry name" value="HAD superfamily/HAD-like"/>
    <property type="match status" value="1"/>
</dbReference>
<evidence type="ECO:0000313" key="14">
    <source>
        <dbReference type="Proteomes" id="UP000018458"/>
    </source>
</evidence>
<evidence type="ECO:0000256" key="10">
    <source>
        <dbReference type="ARBA" id="ARBA00031051"/>
    </source>
</evidence>
<evidence type="ECO:0000256" key="1">
    <source>
        <dbReference type="ARBA" id="ARBA00000898"/>
    </source>
</evidence>
<evidence type="ECO:0000256" key="4">
    <source>
        <dbReference type="ARBA" id="ARBA00011881"/>
    </source>
</evidence>
<evidence type="ECO:0000256" key="5">
    <source>
        <dbReference type="ARBA" id="ARBA00013066"/>
    </source>
</evidence>
<dbReference type="Proteomes" id="UP000018458">
    <property type="component" value="Unassembled WGS sequence"/>
</dbReference>
<feature type="binding site" evidence="12">
    <location>
        <position position="29"/>
    </location>
    <ligand>
        <name>Mg(2+)</name>
        <dbReference type="ChEBI" id="CHEBI:18420"/>
    </ligand>
</feature>
<dbReference type="InterPro" id="IPR023214">
    <property type="entry name" value="HAD_sf"/>
</dbReference>
<comment type="similarity">
    <text evidence="3 11">Belongs to the KdsC family.</text>
</comment>